<proteinExistence type="predicted"/>
<comment type="caution">
    <text evidence="1">The sequence shown here is derived from an EMBL/GenBank/DDBJ whole genome shotgun (WGS) entry which is preliminary data.</text>
</comment>
<accession>A0ABD3HBN6</accession>
<evidence type="ECO:0000313" key="2">
    <source>
        <dbReference type="Proteomes" id="UP001633002"/>
    </source>
</evidence>
<protein>
    <submittedName>
        <fullName evidence="1">Uncharacterized protein</fullName>
    </submittedName>
</protein>
<organism evidence="1 2">
    <name type="scientific">Riccia sorocarpa</name>
    <dbReference type="NCBI Taxonomy" id="122646"/>
    <lineage>
        <taxon>Eukaryota</taxon>
        <taxon>Viridiplantae</taxon>
        <taxon>Streptophyta</taxon>
        <taxon>Embryophyta</taxon>
        <taxon>Marchantiophyta</taxon>
        <taxon>Marchantiopsida</taxon>
        <taxon>Marchantiidae</taxon>
        <taxon>Marchantiales</taxon>
        <taxon>Ricciaceae</taxon>
        <taxon>Riccia</taxon>
    </lineage>
</organism>
<reference evidence="1 2" key="1">
    <citation type="submission" date="2024-09" db="EMBL/GenBank/DDBJ databases">
        <title>Chromosome-scale assembly of Riccia sorocarpa.</title>
        <authorList>
            <person name="Paukszto L."/>
        </authorList>
    </citation>
    <scope>NUCLEOTIDE SEQUENCE [LARGE SCALE GENOMIC DNA]</scope>
    <source>
        <strain evidence="1">LP-2024</strain>
        <tissue evidence="1">Aerial parts of the thallus</tissue>
    </source>
</reference>
<gene>
    <name evidence="1" type="ORF">R1sor_014223</name>
</gene>
<dbReference type="Gene3D" id="3.40.50.150">
    <property type="entry name" value="Vaccinia Virus protein VP39"/>
    <property type="match status" value="1"/>
</dbReference>
<dbReference type="AlphaFoldDB" id="A0ABD3HBN6"/>
<dbReference type="Proteomes" id="UP001633002">
    <property type="component" value="Unassembled WGS sequence"/>
</dbReference>
<sequence>MATGSFCFRSSGGLQYFASHSGRSPSPFLRLFTAPMTVLPYQFLHKTVLGPSVEPAVRARSMTTREHCQKLPEEVGNLVDRAMGGSSALLIPMLLEKYTGFECLGSLVDVGGGTHVLAKGVRVTVLLPSISEYKVDKEQPPDFTVKGFQSSTRAAFAPMSLDLSLD</sequence>
<keyword evidence="2" id="KW-1185">Reference proteome</keyword>
<name>A0ABD3HBN6_9MARC</name>
<evidence type="ECO:0000313" key="1">
    <source>
        <dbReference type="EMBL" id="KAL3687914.1"/>
    </source>
</evidence>
<dbReference type="EMBL" id="JBJQOH010000004">
    <property type="protein sequence ID" value="KAL3687914.1"/>
    <property type="molecule type" value="Genomic_DNA"/>
</dbReference>
<dbReference type="InterPro" id="IPR029063">
    <property type="entry name" value="SAM-dependent_MTases_sf"/>
</dbReference>